<dbReference type="PANTHER" id="PTHR21064:SF6">
    <property type="entry name" value="AMINOGLYCOSIDE PHOSPHOTRANSFERASE DOMAIN-CONTAINING PROTEIN"/>
    <property type="match status" value="1"/>
</dbReference>
<dbReference type="InterPro" id="IPR050249">
    <property type="entry name" value="Pseudomonas-type_ThrB"/>
</dbReference>
<keyword evidence="2 8" id="KW-0808">Transferase</keyword>
<evidence type="ECO:0000256" key="3">
    <source>
        <dbReference type="ARBA" id="ARBA00022697"/>
    </source>
</evidence>
<comment type="catalytic activity">
    <reaction evidence="8">
        <text>L-homoserine + ATP = O-phospho-L-homoserine + ADP + H(+)</text>
        <dbReference type="Rhea" id="RHEA:13985"/>
        <dbReference type="ChEBI" id="CHEBI:15378"/>
        <dbReference type="ChEBI" id="CHEBI:30616"/>
        <dbReference type="ChEBI" id="CHEBI:57476"/>
        <dbReference type="ChEBI" id="CHEBI:57590"/>
        <dbReference type="ChEBI" id="CHEBI:456216"/>
        <dbReference type="EC" id="2.7.1.39"/>
    </reaction>
</comment>
<evidence type="ECO:0000256" key="9">
    <source>
        <dbReference type="NCBIfam" id="TIGR00938"/>
    </source>
</evidence>
<evidence type="ECO:0000313" key="12">
    <source>
        <dbReference type="Proteomes" id="UP000237423"/>
    </source>
</evidence>
<reference evidence="11 12" key="1">
    <citation type="submission" date="2017-11" db="EMBL/GenBank/DDBJ databases">
        <title>Draft Genome Sequence of Methylobacter psychrotolerans Sph1T, an Obligate Methanotroph from Low-Temperature Environments.</title>
        <authorList>
            <person name="Oshkin I.Y."/>
            <person name="Miroshnikov K."/>
            <person name="Belova S.E."/>
            <person name="Korzhenkov A."/>
            <person name="Toshchakov S.V."/>
            <person name="Dedysh S.N."/>
        </authorList>
    </citation>
    <scope>NUCLEOTIDE SEQUENCE [LARGE SCALE GENOMIC DNA]</scope>
    <source>
        <strain evidence="11 12">Sph1</strain>
    </source>
</reference>
<dbReference type="EC" id="2.7.1.39" evidence="8 9"/>
<dbReference type="NCBIfam" id="NF003558">
    <property type="entry name" value="PRK05231.1"/>
    <property type="match status" value="1"/>
</dbReference>
<dbReference type="HAMAP" id="MF_00301">
    <property type="entry name" value="Homoser_kinase_2"/>
    <property type="match status" value="1"/>
</dbReference>
<dbReference type="Pfam" id="PF01636">
    <property type="entry name" value="APH"/>
    <property type="match status" value="1"/>
</dbReference>
<keyword evidence="6 8" id="KW-0067">ATP-binding</keyword>
<dbReference type="UniPathway" id="UPA00050">
    <property type="reaction ID" value="UER00064"/>
</dbReference>
<dbReference type="AlphaFoldDB" id="A0A2S5CL62"/>
<comment type="pathway">
    <text evidence="8">Amino-acid biosynthesis; L-threonine biosynthesis; L-threonine from L-aspartate: step 4/5.</text>
</comment>
<dbReference type="SUPFAM" id="SSF56112">
    <property type="entry name" value="Protein kinase-like (PK-like)"/>
    <property type="match status" value="1"/>
</dbReference>
<comment type="caution">
    <text evidence="11">The sequence shown here is derived from an EMBL/GenBank/DDBJ whole genome shotgun (WGS) entry which is preliminary data.</text>
</comment>
<keyword evidence="5 8" id="KW-0418">Kinase</keyword>
<dbReference type="RefSeq" id="WP_103974774.1">
    <property type="nucleotide sequence ID" value="NZ_PGFZ01000006.1"/>
</dbReference>
<dbReference type="Proteomes" id="UP000237423">
    <property type="component" value="Unassembled WGS sequence"/>
</dbReference>
<evidence type="ECO:0000256" key="1">
    <source>
        <dbReference type="ARBA" id="ARBA00022605"/>
    </source>
</evidence>
<evidence type="ECO:0000259" key="10">
    <source>
        <dbReference type="Pfam" id="PF01636"/>
    </source>
</evidence>
<evidence type="ECO:0000256" key="6">
    <source>
        <dbReference type="ARBA" id="ARBA00022840"/>
    </source>
</evidence>
<dbReference type="Gene3D" id="3.90.1200.10">
    <property type="match status" value="1"/>
</dbReference>
<feature type="domain" description="Aminoglycoside phosphotransferase" evidence="10">
    <location>
        <begin position="28"/>
        <end position="252"/>
    </location>
</feature>
<evidence type="ECO:0000256" key="8">
    <source>
        <dbReference type="HAMAP-Rule" id="MF_00301"/>
    </source>
</evidence>
<keyword evidence="3 8" id="KW-0791">Threonine biosynthesis</keyword>
<keyword evidence="4 8" id="KW-0547">Nucleotide-binding</keyword>
<evidence type="ECO:0000313" key="11">
    <source>
        <dbReference type="EMBL" id="POZ51482.1"/>
    </source>
</evidence>
<comment type="similarity">
    <text evidence="7 8">Belongs to the pseudomonas-type ThrB family.</text>
</comment>
<dbReference type="GO" id="GO:0005524">
    <property type="term" value="F:ATP binding"/>
    <property type="evidence" value="ECO:0007669"/>
    <property type="project" value="UniProtKB-KW"/>
</dbReference>
<sequence>MSVYSVVSPAQINAFFSHYPLGRVLGFSGITDGIDNTNYWVSTSEGEFVLTVFESISVSDLPHFMALLGHLAAQGLPCPYPLPDRQAQHLRLLNHKHAAVFRRCPGRAVLKPGMTHCRQIGWHLARLHQHTQDYGFPIASNHDLPGYLHLFAKVAGQLAVADLAVIHEELAFQAANSHAGLPTGLIHADPFRDNVLFVGDKLSGLLDFYSAGKGVLLLDLAIAAADWCHDDGIVNGAKLAALLAGYETLRPLHTLERRLWPTLLRAAALRFWLSRLVHQLHPRSGAITQNKDPGVFRQLLCQYRQAHRYS</sequence>
<dbReference type="InterPro" id="IPR002575">
    <property type="entry name" value="Aminoglycoside_PTrfase"/>
</dbReference>
<name>A0A2S5CL62_9GAMM</name>
<dbReference type="GO" id="GO:0004413">
    <property type="term" value="F:homoserine kinase activity"/>
    <property type="evidence" value="ECO:0007669"/>
    <property type="project" value="UniProtKB-UniRule"/>
</dbReference>
<evidence type="ECO:0000256" key="5">
    <source>
        <dbReference type="ARBA" id="ARBA00022777"/>
    </source>
</evidence>
<dbReference type="Gene3D" id="3.30.200.20">
    <property type="entry name" value="Phosphorylase Kinase, domain 1"/>
    <property type="match status" value="1"/>
</dbReference>
<gene>
    <name evidence="8" type="primary">thrB</name>
    <name evidence="11" type="ORF">AADEFJLK_02932</name>
</gene>
<evidence type="ECO:0000256" key="7">
    <source>
        <dbReference type="ARBA" id="ARBA00038240"/>
    </source>
</evidence>
<accession>A0A2S5CL62</accession>
<dbReference type="GO" id="GO:0009088">
    <property type="term" value="P:threonine biosynthetic process"/>
    <property type="evidence" value="ECO:0007669"/>
    <property type="project" value="UniProtKB-UniRule"/>
</dbReference>
<dbReference type="CDD" id="cd05153">
    <property type="entry name" value="HomoserineK_II"/>
    <property type="match status" value="1"/>
</dbReference>
<dbReference type="InterPro" id="IPR011009">
    <property type="entry name" value="Kinase-like_dom_sf"/>
</dbReference>
<proteinExistence type="inferred from homology"/>
<dbReference type="EMBL" id="PGFZ01000006">
    <property type="protein sequence ID" value="POZ51482.1"/>
    <property type="molecule type" value="Genomic_DNA"/>
</dbReference>
<dbReference type="InterPro" id="IPR005280">
    <property type="entry name" value="Homoserine_kinase_II"/>
</dbReference>
<evidence type="ECO:0000256" key="2">
    <source>
        <dbReference type="ARBA" id="ARBA00022679"/>
    </source>
</evidence>
<keyword evidence="1 8" id="KW-0028">Amino-acid biosynthesis</keyword>
<dbReference type="NCBIfam" id="TIGR00938">
    <property type="entry name" value="thrB_alt"/>
    <property type="match status" value="1"/>
</dbReference>
<evidence type="ECO:0000256" key="4">
    <source>
        <dbReference type="ARBA" id="ARBA00022741"/>
    </source>
</evidence>
<dbReference type="PANTHER" id="PTHR21064">
    <property type="entry name" value="AMINOGLYCOSIDE PHOSPHOTRANSFERASE DOMAIN-CONTAINING PROTEIN-RELATED"/>
    <property type="match status" value="1"/>
</dbReference>
<organism evidence="11 12">
    <name type="scientific">Methylovulum psychrotolerans</name>
    <dbReference type="NCBI Taxonomy" id="1704499"/>
    <lineage>
        <taxon>Bacteria</taxon>
        <taxon>Pseudomonadati</taxon>
        <taxon>Pseudomonadota</taxon>
        <taxon>Gammaproteobacteria</taxon>
        <taxon>Methylococcales</taxon>
        <taxon>Methylococcaceae</taxon>
        <taxon>Methylovulum</taxon>
    </lineage>
</organism>
<protein>
    <recommendedName>
        <fullName evidence="8 9">Homoserine kinase</fullName>
        <shortName evidence="8">HK</shortName>
        <shortName evidence="8">HSK</shortName>
        <ecNumber evidence="8 9">2.7.1.39</ecNumber>
    </recommendedName>
</protein>